<dbReference type="Pfam" id="PF14776">
    <property type="entry name" value="UNC-79"/>
    <property type="match status" value="1"/>
</dbReference>
<evidence type="ECO:0000256" key="2">
    <source>
        <dbReference type="ARBA" id="ARBA00022833"/>
    </source>
</evidence>
<gene>
    <name evidence="5" type="ORF">GFSPODELE1_LOCUS5007</name>
</gene>
<evidence type="ECO:0000313" key="5">
    <source>
        <dbReference type="EMBL" id="CAL1704451.1"/>
    </source>
</evidence>
<evidence type="ECO:0000256" key="3">
    <source>
        <dbReference type="SAM" id="MobiDB-lite"/>
    </source>
</evidence>
<protein>
    <recommendedName>
        <fullName evidence="4">Phorbol-ester/DAG-type domain-containing protein</fullName>
    </recommendedName>
</protein>
<feature type="region of interest" description="Disordered" evidence="3">
    <location>
        <begin position="118"/>
        <end position="158"/>
    </location>
</feature>
<keyword evidence="2" id="KW-0862">Zinc</keyword>
<dbReference type="Gene3D" id="3.30.60.20">
    <property type="match status" value="1"/>
</dbReference>
<feature type="compositionally biased region" description="Acidic residues" evidence="3">
    <location>
        <begin position="149"/>
        <end position="158"/>
    </location>
</feature>
<name>A0ABP1D9C5_9APHY</name>
<reference evidence="6" key="1">
    <citation type="submission" date="2024-04" db="EMBL/GenBank/DDBJ databases">
        <authorList>
            <person name="Shaw F."/>
            <person name="Minotto A."/>
        </authorList>
    </citation>
    <scope>NUCLEOTIDE SEQUENCE [LARGE SCALE GENOMIC DNA]</scope>
</reference>
<dbReference type="PROSITE" id="PS50081">
    <property type="entry name" value="ZF_DAG_PE_2"/>
    <property type="match status" value="1"/>
</dbReference>
<keyword evidence="6" id="KW-1185">Reference proteome</keyword>
<feature type="domain" description="Phorbol-ester/DAG-type" evidence="4">
    <location>
        <begin position="599"/>
        <end position="649"/>
    </location>
</feature>
<proteinExistence type="predicted"/>
<accession>A0ABP1D9C5</accession>
<dbReference type="SMART" id="SM00109">
    <property type="entry name" value="C1"/>
    <property type="match status" value="2"/>
</dbReference>
<keyword evidence="1" id="KW-0479">Metal-binding</keyword>
<dbReference type="InterPro" id="IPR046349">
    <property type="entry name" value="C1-like_sf"/>
</dbReference>
<dbReference type="Pfam" id="PF00130">
    <property type="entry name" value="C1_1"/>
    <property type="match status" value="1"/>
</dbReference>
<feature type="region of interest" description="Disordered" evidence="3">
    <location>
        <begin position="195"/>
        <end position="214"/>
    </location>
</feature>
<dbReference type="EMBL" id="OZ037946">
    <property type="protein sequence ID" value="CAL1704451.1"/>
    <property type="molecule type" value="Genomic_DNA"/>
</dbReference>
<dbReference type="InterPro" id="IPR002219">
    <property type="entry name" value="PKC_DAG/PE"/>
</dbReference>
<dbReference type="SUPFAM" id="SSF57889">
    <property type="entry name" value="Cysteine-rich domain"/>
    <property type="match status" value="1"/>
</dbReference>
<evidence type="ECO:0000256" key="1">
    <source>
        <dbReference type="ARBA" id="ARBA00022723"/>
    </source>
</evidence>
<evidence type="ECO:0000259" key="4">
    <source>
        <dbReference type="PROSITE" id="PS50081"/>
    </source>
</evidence>
<organism evidence="5 6">
    <name type="scientific">Somion occarium</name>
    <dbReference type="NCBI Taxonomy" id="3059160"/>
    <lineage>
        <taxon>Eukaryota</taxon>
        <taxon>Fungi</taxon>
        <taxon>Dikarya</taxon>
        <taxon>Basidiomycota</taxon>
        <taxon>Agaricomycotina</taxon>
        <taxon>Agaricomycetes</taxon>
        <taxon>Polyporales</taxon>
        <taxon>Cerrenaceae</taxon>
        <taxon>Somion</taxon>
    </lineage>
</organism>
<sequence>MAPVNSGHLRIDTGNLQVNFPIDDNISGVSSHLTSPTTRERVRSLSQTVIPSLRISGVPNAERSPVTESISTMMVSQGASKAKNESRKLLAHILDQLKRRPMPPSLFKILDPRTAQSEKSLDSMVRSVKGIASSKSGKSESARKGAVSEDSDDDVAGDDLEFYTDGTLDLLSQVRDVLLISAAQRWDLFSESGDYVDPPKSPAARRNSEERSPSFLRRRTPELLSACISILSSIILDDCRYQVSAPKPSRPPYALQALTLDVAQFLLHAHRHNSRTVSQITMVIIPAFQTFPSAMHTRLLAFFEEGVLGEVLEQLHRLQGRHAIPVNSPDESFADDSDPPMVSIHVDEVHDNVNTPSSAQSWRRWTLQDAGVPSSHAPEQDLSLYYLTSVVSPLLAAIVENVDILSSNIPAVHRFHRLIDRLISGKPEVYLDLLGVIAYHTPQARHAATSLLLSYWPKAVGHIVLSKPFPDVSYSAALAREQIPDRRHSITRLPPSVDLPHTHQFVPWRFSTSPLPQIFEGFSQNECRVCSEPMEGFGLSCPFCMCSVHFDCYDYPEGSFVTQYSMDSEPEVQKVAVYRFSHVLPSRRDGSDPFTRHGHHMFRLVNIFSLTLCFVCKKPLWGCVMQGLKCSSCKHFVHSSCLGAGLPLCRDSMVTSSHMIVRWSTLRWTFVDHYQDLAFTDAEIGDKTHEEVSVFFAVLWTQLQILNNGIALGSLVIDDDSSSIPEEGRLQEFELHYLVQLFEVHLSSGHLPVSGALSEYLSENRLRARDHIFYFDWNTLAFLVSVVKLPYSESDALKSNVSSDLLGVDLPQRGEESSDDAAHPFEVVSLAHVRNQLGESLNLASEAAARHLLSHIHHIGLLHRLDQHHHLFESRTNPERLLCCFPIPFGFDVSVDIETLVAVIEACLSDLDLSVNEVGFLLLIRRFWPNGMLSEYTFQRLSKAILTWIFAEDDNLAVILRDYVARGRNLPGVRGGLEVRPWPSVAHSRPNAGGSTNNGGDYVACRRALLQRYAAPWMLAFHDRDIEAYADTVYELLVEHAEGAYTDDYLLGASSEREEQRRNAAISDRILRHIIKLCQVSIIFTVFEDLFHRWLQQAHVLNINDEPSLSLPRLFNRGSEDNNRYSSVMDSRMTISDVSSMANTNPLHELLDAAKAGKDGFERGLHWLCLFVSSGVDVPISAFMQMAELASQFQADLAECTLLAKAGLWSSWLKSMGRQELQAMVSTLHVHLTAQILDGLRSRQNLPEIVIFIRQSLATCLLLYGCDRSNLIAHGMILEDEIRSLPSRRKINTRVDMLTDPIIVDATLMAVLRSYVETGVDEVSCFAARFLNLFVNEAPLLESYEIDNFILRSGQTLCHCMWLFYGIEIQDVSVTRAALLLRVLVVDIQPFQALLSQQFQPRTEWQQRMQSISWLFRMILDVTSPAFVADDRQWRPSVIDIFYHFFASLWLDDREEIRLSVETWSQTLLPAHQEAIALCWDEALNKAPIAERVRLVHFLLQLRPHFPFWQVLHWNAMIETLLENDFIQKNGDDEEGPASAHLSMYGLSSNKGADSTGADSDLRILQVSLISLSLRMLADGIESDIVSLLKIKEHLLRLVGFSDTALVSSGGGQSFYIEYGGLENIAGGSFPCLDDLMLLLDASYPFGLAASAMGGPYANDDTPVPLLIGSVFTNVLLDIFIHAQNLETLPPITLKNLLKALLIVIFKHDLDSKPLRHLQANLRRAARRVLDLLLEEKRLSYELRQLALSACQAFIRRWPSIIGNFICEALEVVVKLMVSLNYEHSADDLLVSQARSSLEGILSMFAMSGVLNILFKRRQSPDFFVVVRHVIDAKSRTAGPAQTNLRDTLLRDTLPRAVENDIDSYQTVIENINTYVEVVYHQKYSPELMQFIGLFLTNVARKTADWPPSAFDPSPLLLMACTVIQHNKAQCRDLLIPLETFIRASLIRFNVTLASINKALQVTTSLYRKATTPEQMLSLNQIALAFLELLHDGLHGKARVTAATMTSLVEAIIPGKDKETYLKLPRDTAVRLAEAGLFYLYAESLESSSQMDFTASQAVANMVLTISQDQPQVLSRLTKSRMAIRAWNLVLLAAVSSPTGALAQMMFNYLASFSSAYGRTLSPYIQADAASQELLHFDISRAYASIKLWLLLCRKASTGEHNILEGTKENPTDKETLLTRTIWNELWPPFEAVVLALDLDVQTGNQAALTSTVASSVADLFLFLRQTRCVVALEVSSQAALLNRLRTIKRAEHKISRVLRSLSEMPSNASLDSFVTQTKTEIWAEEKLEAAKRQDMSRAIPERMRRIAS</sequence>
<evidence type="ECO:0000313" key="6">
    <source>
        <dbReference type="Proteomes" id="UP001497453"/>
    </source>
</evidence>
<dbReference type="Proteomes" id="UP001497453">
    <property type="component" value="Chromosome 3"/>
</dbReference>
<dbReference type="CDD" id="cd00029">
    <property type="entry name" value="C1"/>
    <property type="match status" value="1"/>
</dbReference>
<feature type="compositionally biased region" description="Basic and acidic residues" evidence="3">
    <location>
        <begin position="137"/>
        <end position="147"/>
    </location>
</feature>